<gene>
    <name evidence="1" type="ORF">D9613_008701</name>
</gene>
<reference evidence="1 2" key="1">
    <citation type="submission" date="2019-12" db="EMBL/GenBank/DDBJ databases">
        <authorList>
            <person name="Floudas D."/>
            <person name="Bentzer J."/>
            <person name="Ahren D."/>
            <person name="Johansson T."/>
            <person name="Persson P."/>
            <person name="Tunlid A."/>
        </authorList>
    </citation>
    <scope>NUCLEOTIDE SEQUENCE [LARGE SCALE GENOMIC DNA]</scope>
    <source>
        <strain evidence="1 2">CBS 102.39</strain>
    </source>
</reference>
<sequence length="192" mass="21717">MHETRRLVEAALALSSLLQNATIPHAFYGSVMTAILSNAPLCDASTFTFPSSISYTLNIFPFFRKYSALSKAVTAMPILSGELYVTFRRLIPAIDIEILPAGETGPRRLDASNTMRLQNVPFLTVSEFIRAKLKTWVIRGSERDAQDILYVFVRYWNRVDFNRITEQDMNVFVSRNAAAGPAWVALRRKYGM</sequence>
<evidence type="ECO:0000313" key="1">
    <source>
        <dbReference type="EMBL" id="KAF4616931.1"/>
    </source>
</evidence>
<proteinExistence type="predicted"/>
<dbReference type="AlphaFoldDB" id="A0A8H4VN94"/>
<comment type="caution">
    <text evidence="1">The sequence shown here is derived from an EMBL/GenBank/DDBJ whole genome shotgun (WGS) entry which is preliminary data.</text>
</comment>
<evidence type="ECO:0000313" key="2">
    <source>
        <dbReference type="Proteomes" id="UP000521872"/>
    </source>
</evidence>
<organism evidence="1 2">
    <name type="scientific">Agrocybe pediades</name>
    <dbReference type="NCBI Taxonomy" id="84607"/>
    <lineage>
        <taxon>Eukaryota</taxon>
        <taxon>Fungi</taxon>
        <taxon>Dikarya</taxon>
        <taxon>Basidiomycota</taxon>
        <taxon>Agaricomycotina</taxon>
        <taxon>Agaricomycetes</taxon>
        <taxon>Agaricomycetidae</taxon>
        <taxon>Agaricales</taxon>
        <taxon>Agaricineae</taxon>
        <taxon>Strophariaceae</taxon>
        <taxon>Agrocybe</taxon>
    </lineage>
</organism>
<keyword evidence="2" id="KW-1185">Reference proteome</keyword>
<accession>A0A8H4VN94</accession>
<name>A0A8H4VN94_9AGAR</name>
<protein>
    <submittedName>
        <fullName evidence="1">Uncharacterized protein</fullName>
    </submittedName>
</protein>
<dbReference type="Proteomes" id="UP000521872">
    <property type="component" value="Unassembled WGS sequence"/>
</dbReference>
<dbReference type="EMBL" id="JAACJL010000031">
    <property type="protein sequence ID" value="KAF4616931.1"/>
    <property type="molecule type" value="Genomic_DNA"/>
</dbReference>